<evidence type="ECO:0000313" key="2">
    <source>
        <dbReference type="EMBL" id="OOR98942.1"/>
    </source>
</evidence>
<comment type="caution">
    <text evidence="2">The sequence shown here is derived from an EMBL/GenBank/DDBJ whole genome shotgun (WGS) entry which is preliminary data.</text>
</comment>
<reference evidence="2 3" key="1">
    <citation type="submission" date="2017-02" db="EMBL/GenBank/DDBJ databases">
        <title>Draft genome sequence of Haemophilus paracuniculus CCUG 43573 type strain.</title>
        <authorList>
            <person name="Engstrom-Jakobsson H."/>
            <person name="Salva-Serra F."/>
            <person name="Thorell K."/>
            <person name="Gonzales-Siles L."/>
            <person name="Karlsson R."/>
            <person name="Boulund F."/>
            <person name="Engstrand L."/>
            <person name="Kristiansson E."/>
            <person name="Moore E."/>
        </authorList>
    </citation>
    <scope>NUCLEOTIDE SEQUENCE [LARGE SCALE GENOMIC DNA]</scope>
    <source>
        <strain evidence="2 3">CCUG 43573</strain>
    </source>
</reference>
<proteinExistence type="predicted"/>
<sequence length="86" mass="9440">MLRFIYFYFDQKMGGSFVGKGVARGGIIEIFAPYPAFGGTSPVNGGRSQNYRKTRSAPACGGSGRAKQDRRGHLKKQPFGCLCRLF</sequence>
<organism evidence="2 3">
    <name type="scientific">Haemophilus paracuniculus</name>
    <dbReference type="NCBI Taxonomy" id="734"/>
    <lineage>
        <taxon>Bacteria</taxon>
        <taxon>Pseudomonadati</taxon>
        <taxon>Pseudomonadota</taxon>
        <taxon>Gammaproteobacteria</taxon>
        <taxon>Pasteurellales</taxon>
        <taxon>Pasteurellaceae</taxon>
        <taxon>Haemophilus</taxon>
    </lineage>
</organism>
<dbReference type="AlphaFoldDB" id="A0A1T0ART3"/>
<gene>
    <name evidence="2" type="ORF">B0187_06685</name>
</gene>
<accession>A0A1T0ART3</accession>
<keyword evidence="3" id="KW-1185">Reference proteome</keyword>
<name>A0A1T0ART3_9PAST</name>
<protein>
    <submittedName>
        <fullName evidence="2">Uncharacterized protein</fullName>
    </submittedName>
</protein>
<evidence type="ECO:0000313" key="3">
    <source>
        <dbReference type="Proteomes" id="UP000190867"/>
    </source>
</evidence>
<evidence type="ECO:0000256" key="1">
    <source>
        <dbReference type="SAM" id="MobiDB-lite"/>
    </source>
</evidence>
<dbReference type="EMBL" id="MUYA01000008">
    <property type="protein sequence ID" value="OOR98942.1"/>
    <property type="molecule type" value="Genomic_DNA"/>
</dbReference>
<dbReference type="Proteomes" id="UP000190867">
    <property type="component" value="Unassembled WGS sequence"/>
</dbReference>
<feature type="region of interest" description="Disordered" evidence="1">
    <location>
        <begin position="43"/>
        <end position="71"/>
    </location>
</feature>